<dbReference type="PANTHER" id="PTHR40115:SF1">
    <property type="entry name" value="INNER MEMBRANE PROTEIN WITH PEPSY TM HELIX"/>
    <property type="match status" value="1"/>
</dbReference>
<protein>
    <submittedName>
        <fullName evidence="2">PepSY-associated TM helix domain-containing protein</fullName>
    </submittedName>
</protein>
<keyword evidence="3" id="KW-1185">Reference proteome</keyword>
<gene>
    <name evidence="2" type="ORF">L2764_24380</name>
</gene>
<dbReference type="EMBL" id="JAKIKS010000170">
    <property type="protein sequence ID" value="MCL1127524.1"/>
    <property type="molecule type" value="Genomic_DNA"/>
</dbReference>
<keyword evidence="1" id="KW-0812">Transmembrane</keyword>
<dbReference type="RefSeq" id="WP_248942965.1">
    <property type="nucleotide sequence ID" value="NZ_JAKIKS010000170.1"/>
</dbReference>
<dbReference type="InterPro" id="IPR005625">
    <property type="entry name" value="PepSY-ass_TM"/>
</dbReference>
<keyword evidence="1" id="KW-1133">Transmembrane helix</keyword>
<comment type="caution">
    <text evidence="2">The sequence shown here is derived from an EMBL/GenBank/DDBJ whole genome shotgun (WGS) entry which is preliminary data.</text>
</comment>
<dbReference type="PANTHER" id="PTHR40115">
    <property type="entry name" value="INNER MEMBRANE PROTEIN WITH PEPSY TM HELIX"/>
    <property type="match status" value="1"/>
</dbReference>
<organism evidence="2 3">
    <name type="scientific">Shewanella surugensis</name>
    <dbReference type="NCBI Taxonomy" id="212020"/>
    <lineage>
        <taxon>Bacteria</taxon>
        <taxon>Pseudomonadati</taxon>
        <taxon>Pseudomonadota</taxon>
        <taxon>Gammaproteobacteria</taxon>
        <taxon>Alteromonadales</taxon>
        <taxon>Shewanellaceae</taxon>
        <taxon>Shewanella</taxon>
    </lineage>
</organism>
<keyword evidence="1" id="KW-0472">Membrane</keyword>
<dbReference type="Pfam" id="PF03929">
    <property type="entry name" value="PepSY_TM"/>
    <property type="match status" value="1"/>
</dbReference>
<dbReference type="Proteomes" id="UP001203423">
    <property type="component" value="Unassembled WGS sequence"/>
</dbReference>
<name>A0ABT0LIV7_9GAMM</name>
<reference evidence="2 3" key="1">
    <citation type="submission" date="2022-01" db="EMBL/GenBank/DDBJ databases">
        <title>Whole genome-based taxonomy of the Shewanellaceae.</title>
        <authorList>
            <person name="Martin-Rodriguez A.J."/>
        </authorList>
    </citation>
    <scope>NUCLEOTIDE SEQUENCE [LARGE SCALE GENOMIC DNA]</scope>
    <source>
        <strain evidence="2 3">DSM 17177</strain>
    </source>
</reference>
<proteinExistence type="predicted"/>
<dbReference type="InterPro" id="IPR032307">
    <property type="entry name" value="PepSY_TM-like_2"/>
</dbReference>
<sequence length="270" mass="30928">MTKKYHPLKKSKINKHTNKYFRFWHRKLGILSVVFVIMLSITGILINHSHTLSLDSKKVNLAWLLDDYGITQPAHMAIYQTKPLIASSDNFIWIKDSPPIEADMMISAIISFNDLFIAITPQQLYLISQKGQLLEQQDDTLGLPQDIENIGQDGQLWLKTANGYFTADSDLIEWTKASPLIAISWVEPLPAAQVEQQLALISLKARSTHLTWERVLLDVHSGRFFGPLGPWFMDLVAFALIIMSLTGIYLWQSTKKSRTNKRKNIKHYHE</sequence>
<accession>A0ABT0LIV7</accession>
<feature type="transmembrane region" description="Helical" evidence="1">
    <location>
        <begin position="28"/>
        <end position="46"/>
    </location>
</feature>
<feature type="transmembrane region" description="Helical" evidence="1">
    <location>
        <begin position="231"/>
        <end position="251"/>
    </location>
</feature>
<evidence type="ECO:0000313" key="3">
    <source>
        <dbReference type="Proteomes" id="UP001203423"/>
    </source>
</evidence>
<evidence type="ECO:0000256" key="1">
    <source>
        <dbReference type="SAM" id="Phobius"/>
    </source>
</evidence>
<evidence type="ECO:0000313" key="2">
    <source>
        <dbReference type="EMBL" id="MCL1127524.1"/>
    </source>
</evidence>